<keyword evidence="4" id="KW-0472">Membrane</keyword>
<evidence type="ECO:0000256" key="4">
    <source>
        <dbReference type="SAM" id="Phobius"/>
    </source>
</evidence>
<dbReference type="AlphaFoldDB" id="A0A415LBB1"/>
<dbReference type="PANTHER" id="PTHR10587:SF133">
    <property type="entry name" value="CHITIN DEACETYLASE 1-RELATED"/>
    <property type="match status" value="1"/>
</dbReference>
<dbReference type="SUPFAM" id="SSF49373">
    <property type="entry name" value="Invasin/intimin cell-adhesion fragments"/>
    <property type="match status" value="1"/>
</dbReference>
<evidence type="ECO:0000313" key="7">
    <source>
        <dbReference type="Proteomes" id="UP000283314"/>
    </source>
</evidence>
<accession>A0A415LBB1</accession>
<dbReference type="InterPro" id="IPR050248">
    <property type="entry name" value="Polysacc_deacetylase_ArnD"/>
</dbReference>
<feature type="domain" description="NodB homology" evidence="5">
    <location>
        <begin position="195"/>
        <end position="368"/>
    </location>
</feature>
<comment type="caution">
    <text evidence="6">The sequence shown here is derived from an EMBL/GenBank/DDBJ whole genome shotgun (WGS) entry which is preliminary data.</text>
</comment>
<evidence type="ECO:0000313" key="6">
    <source>
        <dbReference type="EMBL" id="RHL45800.1"/>
    </source>
</evidence>
<keyword evidence="1" id="KW-0479">Metal-binding</keyword>
<organism evidence="6 7">
    <name type="scientific">Eubacterium ventriosum</name>
    <dbReference type="NCBI Taxonomy" id="39496"/>
    <lineage>
        <taxon>Bacteria</taxon>
        <taxon>Bacillati</taxon>
        <taxon>Bacillota</taxon>
        <taxon>Clostridia</taxon>
        <taxon>Eubacteriales</taxon>
        <taxon>Eubacteriaceae</taxon>
        <taxon>Eubacterium</taxon>
    </lineage>
</organism>
<evidence type="ECO:0000256" key="3">
    <source>
        <dbReference type="SAM" id="MobiDB-lite"/>
    </source>
</evidence>
<dbReference type="EMBL" id="QROT01000004">
    <property type="protein sequence ID" value="RHL45800.1"/>
    <property type="molecule type" value="Genomic_DNA"/>
</dbReference>
<evidence type="ECO:0000259" key="5">
    <source>
        <dbReference type="PROSITE" id="PS51677"/>
    </source>
</evidence>
<dbReference type="PROSITE" id="PS51677">
    <property type="entry name" value="NODB"/>
    <property type="match status" value="1"/>
</dbReference>
<dbReference type="Pfam" id="PF01522">
    <property type="entry name" value="Polysacc_deac_1"/>
    <property type="match status" value="1"/>
</dbReference>
<keyword evidence="4" id="KW-1133">Transmembrane helix</keyword>
<gene>
    <name evidence="6" type="ORF">DW018_06020</name>
</gene>
<keyword evidence="4" id="KW-0812">Transmembrane</keyword>
<dbReference type="CDD" id="cd10954">
    <property type="entry name" value="CE4_CtAXE_like"/>
    <property type="match status" value="1"/>
</dbReference>
<dbReference type="Proteomes" id="UP000283314">
    <property type="component" value="Unassembled WGS sequence"/>
</dbReference>
<feature type="region of interest" description="Disordered" evidence="3">
    <location>
        <begin position="46"/>
        <end position="93"/>
    </location>
</feature>
<feature type="transmembrane region" description="Helical" evidence="4">
    <location>
        <begin position="7"/>
        <end position="25"/>
    </location>
</feature>
<keyword evidence="2" id="KW-0378">Hydrolase</keyword>
<dbReference type="InterPro" id="IPR011330">
    <property type="entry name" value="Glyco_hydro/deAcase_b/a-brl"/>
</dbReference>
<proteinExistence type="predicted"/>
<dbReference type="PANTHER" id="PTHR10587">
    <property type="entry name" value="GLYCOSYL TRANSFERASE-RELATED"/>
    <property type="match status" value="1"/>
</dbReference>
<dbReference type="RefSeq" id="WP_118379704.1">
    <property type="nucleotide sequence ID" value="NZ_CABJDQ010000004.1"/>
</dbReference>
<dbReference type="InterPro" id="IPR008964">
    <property type="entry name" value="Invasin/intimin_cell_adhesion"/>
</dbReference>
<sequence length="393" mass="43668">MKKTHIIGIISVTVLLLSTITIYGYESSVNKNINTYKATQESTPSVTTIPATTTPVTTNPTTKPVTTTRPVTKPTTKPVATTKPAATKPKTTTAAKNNVKETTKIYNKVKSISLDKKAIRLNKGDKRTLTSYVKYKKRKKVVNEPLIWKTSNKKVATVSRKGVVKGKSNGKAYITLKSKITGKTVKCKVTVAKTKYVAFTFDDGPGIYTDKLLKALDKNNAKATFFVVGSCVNSHKTQLKNEYKLHMEIGSHTYNHSNLKTLSVPQIKKELGSTNKVVKSVIGTTPTLLRPPYGSYNKTTGKYAGVPMIYWSVDTLDWKYRNVNYVSSTILKETKAWDIVLLHDIHQTSVDGFIKALPTLKKRGYELVTVSELYSLKGKKLKNGVMYFSPNRD</sequence>
<dbReference type="InterPro" id="IPR002509">
    <property type="entry name" value="NODB_dom"/>
</dbReference>
<dbReference type="InterPro" id="IPR003343">
    <property type="entry name" value="Big_2"/>
</dbReference>
<dbReference type="SMART" id="SM00635">
    <property type="entry name" value="BID_2"/>
    <property type="match status" value="1"/>
</dbReference>
<name>A0A415LBB1_9FIRM</name>
<dbReference type="GO" id="GO:0046872">
    <property type="term" value="F:metal ion binding"/>
    <property type="evidence" value="ECO:0007669"/>
    <property type="project" value="UniProtKB-KW"/>
</dbReference>
<dbReference type="SUPFAM" id="SSF88713">
    <property type="entry name" value="Glycoside hydrolase/deacetylase"/>
    <property type="match status" value="1"/>
</dbReference>
<dbReference type="Gene3D" id="3.20.20.370">
    <property type="entry name" value="Glycoside hydrolase/deacetylase"/>
    <property type="match status" value="1"/>
</dbReference>
<dbReference type="Pfam" id="PF02368">
    <property type="entry name" value="Big_2"/>
    <property type="match status" value="1"/>
</dbReference>
<dbReference type="GO" id="GO:0016810">
    <property type="term" value="F:hydrolase activity, acting on carbon-nitrogen (but not peptide) bonds"/>
    <property type="evidence" value="ECO:0007669"/>
    <property type="project" value="InterPro"/>
</dbReference>
<evidence type="ECO:0000256" key="2">
    <source>
        <dbReference type="ARBA" id="ARBA00022801"/>
    </source>
</evidence>
<reference evidence="6 7" key="1">
    <citation type="submission" date="2018-08" db="EMBL/GenBank/DDBJ databases">
        <title>A genome reference for cultivated species of the human gut microbiota.</title>
        <authorList>
            <person name="Zou Y."/>
            <person name="Xue W."/>
            <person name="Luo G."/>
        </authorList>
    </citation>
    <scope>NUCLEOTIDE SEQUENCE [LARGE SCALE GENOMIC DNA]</scope>
    <source>
        <strain evidence="6 7">AF37-4</strain>
    </source>
</reference>
<evidence type="ECO:0000256" key="1">
    <source>
        <dbReference type="ARBA" id="ARBA00022723"/>
    </source>
</evidence>
<dbReference type="GeneID" id="66466795"/>
<dbReference type="Gene3D" id="2.60.40.1080">
    <property type="match status" value="1"/>
</dbReference>
<dbReference type="GO" id="GO:0005975">
    <property type="term" value="P:carbohydrate metabolic process"/>
    <property type="evidence" value="ECO:0007669"/>
    <property type="project" value="InterPro"/>
</dbReference>
<dbReference type="GO" id="GO:0016020">
    <property type="term" value="C:membrane"/>
    <property type="evidence" value="ECO:0007669"/>
    <property type="project" value="TreeGrafter"/>
</dbReference>
<protein>
    <recommendedName>
        <fullName evidence="5">NodB homology domain-containing protein</fullName>
    </recommendedName>
</protein>